<evidence type="ECO:0000313" key="2">
    <source>
        <dbReference type="Proteomes" id="UP000474159"/>
    </source>
</evidence>
<dbReference type="Proteomes" id="UP000474159">
    <property type="component" value="Unassembled WGS sequence"/>
</dbReference>
<protein>
    <submittedName>
        <fullName evidence="1">Uncharacterized protein</fullName>
    </submittedName>
</protein>
<reference evidence="1 2" key="1">
    <citation type="submission" date="2019-09" db="EMBL/GenBank/DDBJ databases">
        <title>YIM 48816 draft genome.</title>
        <authorList>
            <person name="Jiang L."/>
        </authorList>
    </citation>
    <scope>NUCLEOTIDE SEQUENCE [LARGE SCALE GENOMIC DNA]</scope>
    <source>
        <strain evidence="1 2">YIM 48816</strain>
    </source>
</reference>
<name>A0A6L3SWP2_9HYPH</name>
<gene>
    <name evidence="1" type="ORF">F6X53_23020</name>
</gene>
<proteinExistence type="predicted"/>
<dbReference type="AlphaFoldDB" id="A0A6L3SWP2"/>
<dbReference type="RefSeq" id="WP_151002694.1">
    <property type="nucleotide sequence ID" value="NZ_BPQY01000013.1"/>
</dbReference>
<comment type="caution">
    <text evidence="1">The sequence shown here is derived from an EMBL/GenBank/DDBJ whole genome shotgun (WGS) entry which is preliminary data.</text>
</comment>
<dbReference type="OrthoDB" id="8002666at2"/>
<accession>A0A6L3SWP2</accession>
<organism evidence="1 2">
    <name type="scientific">Methylobacterium soli</name>
    <dbReference type="NCBI Taxonomy" id="553447"/>
    <lineage>
        <taxon>Bacteria</taxon>
        <taxon>Pseudomonadati</taxon>
        <taxon>Pseudomonadota</taxon>
        <taxon>Alphaproteobacteria</taxon>
        <taxon>Hyphomicrobiales</taxon>
        <taxon>Methylobacteriaceae</taxon>
        <taxon>Methylobacterium</taxon>
    </lineage>
</organism>
<evidence type="ECO:0000313" key="1">
    <source>
        <dbReference type="EMBL" id="KAB1076576.1"/>
    </source>
</evidence>
<sequence>MRLTAAADDTLRQISDALGITVALFSPNVIPLRVQAGETVGLHEATALVQAYLRIEDAATRQRCLAFVQAATA</sequence>
<dbReference type="EMBL" id="VZZK01000029">
    <property type="protein sequence ID" value="KAB1076576.1"/>
    <property type="molecule type" value="Genomic_DNA"/>
</dbReference>
<keyword evidence="2" id="KW-1185">Reference proteome</keyword>